<feature type="region of interest" description="Disordered" evidence="1">
    <location>
        <begin position="65"/>
        <end position="149"/>
    </location>
</feature>
<accession>A0ABR2E878</accession>
<feature type="region of interest" description="Disordered" evidence="1">
    <location>
        <begin position="1"/>
        <end position="44"/>
    </location>
</feature>
<feature type="compositionally biased region" description="Polar residues" evidence="1">
    <location>
        <begin position="65"/>
        <end position="140"/>
    </location>
</feature>
<feature type="compositionally biased region" description="Polar residues" evidence="1">
    <location>
        <begin position="25"/>
        <end position="44"/>
    </location>
</feature>
<keyword evidence="3" id="KW-1185">Reference proteome</keyword>
<evidence type="ECO:0000313" key="3">
    <source>
        <dbReference type="Proteomes" id="UP001472677"/>
    </source>
</evidence>
<proteinExistence type="predicted"/>
<gene>
    <name evidence="2" type="ORF">V6N12_031183</name>
</gene>
<dbReference type="Proteomes" id="UP001472677">
    <property type="component" value="Unassembled WGS sequence"/>
</dbReference>
<evidence type="ECO:0000256" key="1">
    <source>
        <dbReference type="SAM" id="MobiDB-lite"/>
    </source>
</evidence>
<sequence>MRPVGGNTHLPSSVNARVPKRKTTRASTSNIPQSTPTVNVSTTHVPPAQRIFKLDVRRLASFNVEGSNKQIQPGSQHPQGSVNTVKWMPQSQNLQPGSQNTQGSVNTVRWMPQSQNLQSGSLHTQGSIKTSQHQAQTQEDPASKRPRWR</sequence>
<name>A0ABR2E878_9ROSI</name>
<dbReference type="EMBL" id="JBBPBM010000019">
    <property type="protein sequence ID" value="KAK8554214.1"/>
    <property type="molecule type" value="Genomic_DNA"/>
</dbReference>
<evidence type="ECO:0000313" key="2">
    <source>
        <dbReference type="EMBL" id="KAK8554214.1"/>
    </source>
</evidence>
<organism evidence="2 3">
    <name type="scientific">Hibiscus sabdariffa</name>
    <name type="common">roselle</name>
    <dbReference type="NCBI Taxonomy" id="183260"/>
    <lineage>
        <taxon>Eukaryota</taxon>
        <taxon>Viridiplantae</taxon>
        <taxon>Streptophyta</taxon>
        <taxon>Embryophyta</taxon>
        <taxon>Tracheophyta</taxon>
        <taxon>Spermatophyta</taxon>
        <taxon>Magnoliopsida</taxon>
        <taxon>eudicotyledons</taxon>
        <taxon>Gunneridae</taxon>
        <taxon>Pentapetalae</taxon>
        <taxon>rosids</taxon>
        <taxon>malvids</taxon>
        <taxon>Malvales</taxon>
        <taxon>Malvaceae</taxon>
        <taxon>Malvoideae</taxon>
        <taxon>Hibiscus</taxon>
    </lineage>
</organism>
<protein>
    <submittedName>
        <fullName evidence="2">Uncharacterized protein</fullName>
    </submittedName>
</protein>
<comment type="caution">
    <text evidence="2">The sequence shown here is derived from an EMBL/GenBank/DDBJ whole genome shotgun (WGS) entry which is preliminary data.</text>
</comment>
<reference evidence="2 3" key="1">
    <citation type="journal article" date="2024" name="G3 (Bethesda)">
        <title>Genome assembly of Hibiscus sabdariffa L. provides insights into metabolisms of medicinal natural products.</title>
        <authorList>
            <person name="Kim T."/>
        </authorList>
    </citation>
    <scope>NUCLEOTIDE SEQUENCE [LARGE SCALE GENOMIC DNA]</scope>
    <source>
        <strain evidence="2">TK-2024</strain>
        <tissue evidence="2">Old leaves</tissue>
    </source>
</reference>